<organism evidence="5 6">
    <name type="scientific">Jiangella asiatica</name>
    <dbReference type="NCBI Taxonomy" id="2530372"/>
    <lineage>
        <taxon>Bacteria</taxon>
        <taxon>Bacillati</taxon>
        <taxon>Actinomycetota</taxon>
        <taxon>Actinomycetes</taxon>
        <taxon>Jiangellales</taxon>
        <taxon>Jiangellaceae</taxon>
        <taxon>Jiangella</taxon>
    </lineage>
</organism>
<protein>
    <submittedName>
        <fullName evidence="5">FadR family transcriptional regulator</fullName>
    </submittedName>
</protein>
<dbReference type="Pfam" id="PF00392">
    <property type="entry name" value="GntR"/>
    <property type="match status" value="1"/>
</dbReference>
<dbReference type="Pfam" id="PF07729">
    <property type="entry name" value="FCD"/>
    <property type="match status" value="1"/>
</dbReference>
<sequence length="235" mass="26129">MGAQSRRGMHGIAVDGIGSRIVSGELAPGQTLDVAYLEREYDASRTVIREAMRVLAAKGMVDARPKRGTYVLPREAWSLLDPDLLRWQFQEPGDETFLQDLAEVREIVEPAGARLAARRRGEDELEVMRETLALLDDTTADPVDVVEADLRFHRTLLHASHNELLRRLELVIETGLRARDVLVHGRGTWKESVSAHRAVLDAVAAGDPDTAETAMRRLLDQAARDVQVKVDGDPR</sequence>
<dbReference type="SUPFAM" id="SSF46785">
    <property type="entry name" value="Winged helix' DNA-binding domain"/>
    <property type="match status" value="1"/>
</dbReference>
<comment type="caution">
    <text evidence="5">The sequence shown here is derived from an EMBL/GenBank/DDBJ whole genome shotgun (WGS) entry which is preliminary data.</text>
</comment>
<keyword evidence="3" id="KW-0804">Transcription</keyword>
<dbReference type="AlphaFoldDB" id="A0A4R5DLF7"/>
<evidence type="ECO:0000256" key="2">
    <source>
        <dbReference type="ARBA" id="ARBA00023125"/>
    </source>
</evidence>
<dbReference type="InterPro" id="IPR036390">
    <property type="entry name" value="WH_DNA-bd_sf"/>
</dbReference>
<accession>A0A4R5DLF7</accession>
<dbReference type="GO" id="GO:0003700">
    <property type="term" value="F:DNA-binding transcription factor activity"/>
    <property type="evidence" value="ECO:0007669"/>
    <property type="project" value="InterPro"/>
</dbReference>
<evidence type="ECO:0000313" key="5">
    <source>
        <dbReference type="EMBL" id="TDE11473.1"/>
    </source>
</evidence>
<dbReference type="InterPro" id="IPR036388">
    <property type="entry name" value="WH-like_DNA-bd_sf"/>
</dbReference>
<dbReference type="Proteomes" id="UP000294739">
    <property type="component" value="Unassembled WGS sequence"/>
</dbReference>
<gene>
    <name evidence="5" type="ORF">E1269_09405</name>
</gene>
<dbReference type="EMBL" id="SMKZ01000010">
    <property type="protein sequence ID" value="TDE11473.1"/>
    <property type="molecule type" value="Genomic_DNA"/>
</dbReference>
<dbReference type="PANTHER" id="PTHR43537:SF44">
    <property type="entry name" value="GNTR FAMILY REGULATORY PROTEIN"/>
    <property type="match status" value="1"/>
</dbReference>
<dbReference type="RefSeq" id="WP_131893712.1">
    <property type="nucleotide sequence ID" value="NZ_SMKZ01000010.1"/>
</dbReference>
<dbReference type="Gene3D" id="1.10.10.10">
    <property type="entry name" value="Winged helix-like DNA-binding domain superfamily/Winged helix DNA-binding domain"/>
    <property type="match status" value="1"/>
</dbReference>
<evidence type="ECO:0000256" key="3">
    <source>
        <dbReference type="ARBA" id="ARBA00023163"/>
    </source>
</evidence>
<dbReference type="InterPro" id="IPR011711">
    <property type="entry name" value="GntR_C"/>
</dbReference>
<dbReference type="CDD" id="cd07377">
    <property type="entry name" value="WHTH_GntR"/>
    <property type="match status" value="1"/>
</dbReference>
<dbReference type="InterPro" id="IPR000524">
    <property type="entry name" value="Tscrpt_reg_HTH_GntR"/>
</dbReference>
<evidence type="ECO:0000256" key="1">
    <source>
        <dbReference type="ARBA" id="ARBA00023015"/>
    </source>
</evidence>
<dbReference type="SUPFAM" id="SSF48008">
    <property type="entry name" value="GntR ligand-binding domain-like"/>
    <property type="match status" value="1"/>
</dbReference>
<dbReference type="PROSITE" id="PS50949">
    <property type="entry name" value="HTH_GNTR"/>
    <property type="match status" value="1"/>
</dbReference>
<dbReference type="SMART" id="SM00895">
    <property type="entry name" value="FCD"/>
    <property type="match status" value="1"/>
</dbReference>
<dbReference type="Gene3D" id="1.20.120.530">
    <property type="entry name" value="GntR ligand-binding domain-like"/>
    <property type="match status" value="1"/>
</dbReference>
<keyword evidence="6" id="KW-1185">Reference proteome</keyword>
<dbReference type="GO" id="GO:0003677">
    <property type="term" value="F:DNA binding"/>
    <property type="evidence" value="ECO:0007669"/>
    <property type="project" value="UniProtKB-KW"/>
</dbReference>
<proteinExistence type="predicted"/>
<reference evidence="5 6" key="1">
    <citation type="submission" date="2019-03" db="EMBL/GenBank/DDBJ databases">
        <title>Draft genome sequences of novel Actinobacteria.</title>
        <authorList>
            <person name="Sahin N."/>
            <person name="Ay H."/>
            <person name="Saygin H."/>
        </authorList>
    </citation>
    <scope>NUCLEOTIDE SEQUENCE [LARGE SCALE GENOMIC DNA]</scope>
    <source>
        <strain evidence="5 6">5K138</strain>
    </source>
</reference>
<dbReference type="SMART" id="SM00345">
    <property type="entry name" value="HTH_GNTR"/>
    <property type="match status" value="1"/>
</dbReference>
<keyword evidence="1" id="KW-0805">Transcription regulation</keyword>
<feature type="domain" description="HTH gntR-type" evidence="4">
    <location>
        <begin position="7"/>
        <end position="74"/>
    </location>
</feature>
<evidence type="ECO:0000259" key="4">
    <source>
        <dbReference type="PROSITE" id="PS50949"/>
    </source>
</evidence>
<evidence type="ECO:0000313" key="6">
    <source>
        <dbReference type="Proteomes" id="UP000294739"/>
    </source>
</evidence>
<dbReference type="OrthoDB" id="4164516at2"/>
<dbReference type="PANTHER" id="PTHR43537">
    <property type="entry name" value="TRANSCRIPTIONAL REGULATOR, GNTR FAMILY"/>
    <property type="match status" value="1"/>
</dbReference>
<dbReference type="InterPro" id="IPR008920">
    <property type="entry name" value="TF_FadR/GntR_C"/>
</dbReference>
<dbReference type="InParanoid" id="A0A4R5DLF7"/>
<name>A0A4R5DLF7_9ACTN</name>
<keyword evidence="2" id="KW-0238">DNA-binding</keyword>